<dbReference type="GO" id="GO:0016020">
    <property type="term" value="C:membrane"/>
    <property type="evidence" value="ECO:0007669"/>
    <property type="project" value="UniProtKB-SubCell"/>
</dbReference>
<dbReference type="Gene3D" id="3.40.20.10">
    <property type="entry name" value="Severin"/>
    <property type="match status" value="5"/>
</dbReference>
<dbReference type="EMBL" id="JBBCAQ010000022">
    <property type="protein sequence ID" value="KAK7591092.1"/>
    <property type="molecule type" value="Genomic_DNA"/>
</dbReference>
<reference evidence="11 12" key="1">
    <citation type="submission" date="2024-03" db="EMBL/GenBank/DDBJ databases">
        <title>Adaptation during the transition from Ophiocordyceps entomopathogen to insect associate is accompanied by gene loss and intensified selection.</title>
        <authorList>
            <person name="Ward C.M."/>
            <person name="Onetto C.A."/>
            <person name="Borneman A.R."/>
        </authorList>
    </citation>
    <scope>NUCLEOTIDE SEQUENCE [LARGE SCALE GENOMIC DNA]</scope>
    <source>
        <strain evidence="11">AWRI1</strain>
        <tissue evidence="11">Single Adult Female</tissue>
    </source>
</reference>
<dbReference type="SMART" id="SM00153">
    <property type="entry name" value="VHP"/>
    <property type="match status" value="1"/>
</dbReference>
<comment type="caution">
    <text evidence="11">The sequence shown here is derived from an EMBL/GenBank/DDBJ whole genome shotgun (WGS) entry which is preliminary data.</text>
</comment>
<feature type="domain" description="HP" evidence="10">
    <location>
        <begin position="1375"/>
        <end position="1438"/>
    </location>
</feature>
<dbReference type="SUPFAM" id="SSF55753">
    <property type="entry name" value="Actin depolymerizing proteins"/>
    <property type="match status" value="5"/>
</dbReference>
<sequence length="1438" mass="161424">MGGGFDGSSASFGSATFRSTMFVNRQPCKKGTGTSRVKSVVGMYIRGEKRMEEIVHPSKISRKLYSGTPRPPTSFRSSSVGVSVVTNLSKYTYPSMEDVKLSPERSQFEMELLEETMDPVEVVPAVSSVAVVCPPLPLEDVAVVSNGSADPPTVRVADVDRIDFEGEDMAVKLRVSSPSAEKVRAKVENSRVECSIRPSRPRDSELDLIIAPSKQHVVSEMLLEDKKLKLQVRPMDRLIGHSPGSRIGSSKSRKSRSRVGRSKDLATPCKPSNQLQIALMNACDAAQMAANSMNFSNACLETEEPSATMINQPSDLKADAEANTESQRCGPEITALSSSCASSAKKPAKSAAKVELPKETFALPETELKPLKTDVYYYREKVAHEQKQIDDLNKEISRAESLFAEYEQQKLKLTDGCDSHRSEFEKLLQDFLAASGAASKTSASGAEADTGLNRLISDYFVKYYDSLAKKIDQFNRERSALSMVIEGDKVKSNEKNDTVVNVPQIFDEEFSTFFGRVDNLPSAENVGDLTTDFGDLKIESPRLLPTHKKIRAQRKHATSGNPLKTMAARIEIKNEYREVKSNIAEREVKRMNIEKFSKHSTLAVEALAGLASKEDFQAVQLKKAAPLSSPMLPYKPLMLLHVKGRRHVQTRLVQPVAESINSGDSYILITPKEVYHWIGRFSNVIERSRGAEIAQHVASTHDLGCTAANQVHTIVEDPLKTSSKVVTNFWKHLGLSVEESASRKAIGSGHPDEDEIYENALISTNMIYEATEEELIPVEKFWAGVPKIQILDPNKVLVFDFGSELYVWMGKNVDLKLRKSSVKLAKELWDNGFNYEECDICPITSASIIGNRQTVDCAKKGKERPDWCLFAKVTQHMETVLFREKFLDWPDFSRVIRQKGKDEDTEKQPENVHNLKPCDVEEMLAAKMVEPDLVLEGSHLGRGDKYFDNELRKYYLIKTLDVHMWHVAEFESEEVPDASLGQFFSTDSYVIRWQYSISYTGRELSGLPSKHTTVGRDRCVYFCWQGKNASLNEQGAAALLTVELDKEKGMQLRICQGYEPPAFFNLFKGRTVIYRNKPSAKDKEWKLFICRGEIESEAVLLEVSCNIKQLRSRAAFVLLNAATGTLFLWHGCKVTKTASKVCQNIVNSLSDQPPKELGLHPGVKLHVNEIKEGCEPKEFFSGLGGSSKKLYLSLAKDDDVYDTTPILFHLSSMSGTFCATPVWAACRSTETVTAYPFLQEDLYSASQPTLFLIDAGKELWLWQGWWPEREKSLECEHSSNSEDEEPTQNPDNDRGSATVRWQAERRSAMQTALDYWRRKYSGKSVQAYLVWAGLEPIQFTNLFPDWNDRDDVAEMNILDGRKPGEMLDVEQELERLTQSTYPIEQLLQRPLPDGVDPTKLELYLSPSHFKETLKMTKEEFAALPAWKQTNLKKNAGLF</sequence>
<organism evidence="11 12">
    <name type="scientific">Parthenolecanium corni</name>
    <dbReference type="NCBI Taxonomy" id="536013"/>
    <lineage>
        <taxon>Eukaryota</taxon>
        <taxon>Metazoa</taxon>
        <taxon>Ecdysozoa</taxon>
        <taxon>Arthropoda</taxon>
        <taxon>Hexapoda</taxon>
        <taxon>Insecta</taxon>
        <taxon>Pterygota</taxon>
        <taxon>Neoptera</taxon>
        <taxon>Paraneoptera</taxon>
        <taxon>Hemiptera</taxon>
        <taxon>Sternorrhyncha</taxon>
        <taxon>Coccoidea</taxon>
        <taxon>Coccidae</taxon>
        <taxon>Parthenolecanium</taxon>
    </lineage>
</organism>
<dbReference type="FunFam" id="1.10.950.10:FF:000003">
    <property type="entry name" value="supervillin isoform X2"/>
    <property type="match status" value="1"/>
</dbReference>
<keyword evidence="12" id="KW-1185">Reference proteome</keyword>
<keyword evidence="4" id="KW-0963">Cytoplasm</keyword>
<evidence type="ECO:0000259" key="10">
    <source>
        <dbReference type="PROSITE" id="PS51089"/>
    </source>
</evidence>
<dbReference type="GO" id="GO:0008154">
    <property type="term" value="P:actin polymerization or depolymerization"/>
    <property type="evidence" value="ECO:0007669"/>
    <property type="project" value="TreeGrafter"/>
</dbReference>
<keyword evidence="7" id="KW-0206">Cytoskeleton</keyword>
<evidence type="ECO:0000256" key="8">
    <source>
        <dbReference type="SAM" id="Coils"/>
    </source>
</evidence>
<dbReference type="PANTHER" id="PTHR11977">
    <property type="entry name" value="VILLIN"/>
    <property type="match status" value="1"/>
</dbReference>
<feature type="coiled-coil region" evidence="8">
    <location>
        <begin position="382"/>
        <end position="409"/>
    </location>
</feature>
<dbReference type="SUPFAM" id="SSF47050">
    <property type="entry name" value="VHP, Villin headpiece domain"/>
    <property type="match status" value="1"/>
</dbReference>
<evidence type="ECO:0000256" key="2">
    <source>
        <dbReference type="ARBA" id="ARBA00004245"/>
    </source>
</evidence>
<proteinExistence type="inferred from homology"/>
<dbReference type="GO" id="GO:0051016">
    <property type="term" value="P:barbed-end actin filament capping"/>
    <property type="evidence" value="ECO:0007669"/>
    <property type="project" value="TreeGrafter"/>
</dbReference>
<feature type="region of interest" description="Disordered" evidence="9">
    <location>
        <begin position="236"/>
        <end position="267"/>
    </location>
</feature>
<dbReference type="GO" id="GO:0015629">
    <property type="term" value="C:actin cytoskeleton"/>
    <property type="evidence" value="ECO:0007669"/>
    <property type="project" value="TreeGrafter"/>
</dbReference>
<dbReference type="GO" id="GO:0051014">
    <property type="term" value="P:actin filament severing"/>
    <property type="evidence" value="ECO:0007669"/>
    <property type="project" value="TreeGrafter"/>
</dbReference>
<gene>
    <name evidence="11" type="ORF">V9T40_002705</name>
</gene>
<dbReference type="Proteomes" id="UP001367676">
    <property type="component" value="Unassembled WGS sequence"/>
</dbReference>
<evidence type="ECO:0000256" key="1">
    <source>
        <dbReference type="ARBA" id="ARBA00004170"/>
    </source>
</evidence>
<dbReference type="InterPro" id="IPR007123">
    <property type="entry name" value="Gelsolin-like_dom"/>
</dbReference>
<accession>A0AAN9Y4Q4</accession>
<evidence type="ECO:0000313" key="11">
    <source>
        <dbReference type="EMBL" id="KAK7591092.1"/>
    </source>
</evidence>
<name>A0AAN9Y4Q4_9HEMI</name>
<comment type="subcellular location">
    <subcellularLocation>
        <location evidence="2">Cytoplasm</location>
        <location evidence="2">Cytoskeleton</location>
    </subcellularLocation>
    <subcellularLocation>
        <location evidence="1">Membrane</location>
        <topology evidence="1">Peripheral membrane protein</topology>
    </subcellularLocation>
</comment>
<evidence type="ECO:0000256" key="4">
    <source>
        <dbReference type="ARBA" id="ARBA00022490"/>
    </source>
</evidence>
<dbReference type="GO" id="GO:0051015">
    <property type="term" value="F:actin filament binding"/>
    <property type="evidence" value="ECO:0007669"/>
    <property type="project" value="InterPro"/>
</dbReference>
<dbReference type="InterPro" id="IPR029006">
    <property type="entry name" value="ADF-H/Gelsolin-like_dom_sf"/>
</dbReference>
<dbReference type="InterPro" id="IPR007122">
    <property type="entry name" value="Villin/Gelsolin"/>
</dbReference>
<dbReference type="GO" id="GO:0005737">
    <property type="term" value="C:cytoplasm"/>
    <property type="evidence" value="ECO:0007669"/>
    <property type="project" value="TreeGrafter"/>
</dbReference>
<feature type="region of interest" description="Disordered" evidence="9">
    <location>
        <begin position="1276"/>
        <end position="1298"/>
    </location>
</feature>
<dbReference type="InterPro" id="IPR036886">
    <property type="entry name" value="Villin_headpiece_dom_sf"/>
</dbReference>
<dbReference type="Gene3D" id="1.10.950.10">
    <property type="entry name" value="Villin headpiece domain"/>
    <property type="match status" value="1"/>
</dbReference>
<dbReference type="Pfam" id="PF00626">
    <property type="entry name" value="Gelsolin"/>
    <property type="match status" value="1"/>
</dbReference>
<comment type="similarity">
    <text evidence="3">Belongs to the villin/gelsolin family.</text>
</comment>
<dbReference type="PROSITE" id="PS51089">
    <property type="entry name" value="HP"/>
    <property type="match status" value="1"/>
</dbReference>
<dbReference type="SMART" id="SM00262">
    <property type="entry name" value="GEL"/>
    <property type="match status" value="4"/>
</dbReference>
<keyword evidence="8" id="KW-0175">Coiled coil</keyword>
<feature type="compositionally biased region" description="Basic residues" evidence="9">
    <location>
        <begin position="251"/>
        <end position="260"/>
    </location>
</feature>
<evidence type="ECO:0000256" key="5">
    <source>
        <dbReference type="ARBA" id="ARBA00022737"/>
    </source>
</evidence>
<evidence type="ECO:0000256" key="7">
    <source>
        <dbReference type="ARBA" id="ARBA00023212"/>
    </source>
</evidence>
<dbReference type="GO" id="GO:0005546">
    <property type="term" value="F:phosphatidylinositol-4,5-bisphosphate binding"/>
    <property type="evidence" value="ECO:0007669"/>
    <property type="project" value="TreeGrafter"/>
</dbReference>
<dbReference type="PANTHER" id="PTHR11977:SF45">
    <property type="entry name" value="SUPERVILLIN"/>
    <property type="match status" value="1"/>
</dbReference>
<evidence type="ECO:0000256" key="6">
    <source>
        <dbReference type="ARBA" id="ARBA00023136"/>
    </source>
</evidence>
<dbReference type="InterPro" id="IPR003128">
    <property type="entry name" value="Villin_headpiece"/>
</dbReference>
<keyword evidence="6" id="KW-0472">Membrane</keyword>
<keyword evidence="5" id="KW-0677">Repeat</keyword>
<evidence type="ECO:0000256" key="3">
    <source>
        <dbReference type="ARBA" id="ARBA00008418"/>
    </source>
</evidence>
<evidence type="ECO:0000313" key="12">
    <source>
        <dbReference type="Proteomes" id="UP001367676"/>
    </source>
</evidence>
<dbReference type="Pfam" id="PF02209">
    <property type="entry name" value="VHP"/>
    <property type="match status" value="1"/>
</dbReference>
<evidence type="ECO:0000256" key="9">
    <source>
        <dbReference type="SAM" id="MobiDB-lite"/>
    </source>
</evidence>
<protein>
    <recommendedName>
        <fullName evidence="10">HP domain-containing protein</fullName>
    </recommendedName>
</protein>